<dbReference type="EMBL" id="CP095354">
    <property type="protein sequence ID" value="XAG82167.1"/>
    <property type="molecule type" value="Genomic_DNA"/>
</dbReference>
<dbReference type="GO" id="GO:0005737">
    <property type="term" value="C:cytoplasm"/>
    <property type="evidence" value="ECO:0007669"/>
    <property type="project" value="TreeGrafter"/>
</dbReference>
<gene>
    <name evidence="5" type="ORF">MRN14_06130</name>
</gene>
<dbReference type="AlphaFoldDB" id="A0AAU6V796"/>
<dbReference type="GO" id="GO:0070292">
    <property type="term" value="P:N-acylphosphatidylethanolamine metabolic process"/>
    <property type="evidence" value="ECO:0007669"/>
    <property type="project" value="TreeGrafter"/>
</dbReference>
<protein>
    <submittedName>
        <fullName evidence="5">Lecithin retinol acyltransferase family protein</fullName>
    </submittedName>
</protein>
<name>A0AAU6V796_UNCXX</name>
<evidence type="ECO:0000256" key="3">
    <source>
        <dbReference type="ARBA" id="ARBA00023098"/>
    </source>
</evidence>
<feature type="domain" description="LRAT" evidence="4">
    <location>
        <begin position="12"/>
        <end position="103"/>
    </location>
</feature>
<keyword evidence="2" id="KW-0378">Hydrolase</keyword>
<accession>A0AAU6V796</accession>
<dbReference type="InterPro" id="IPR007053">
    <property type="entry name" value="LRAT_dom"/>
</dbReference>
<dbReference type="Pfam" id="PF04970">
    <property type="entry name" value="LRAT"/>
    <property type="match status" value="1"/>
</dbReference>
<dbReference type="Gene3D" id="3.90.1720.10">
    <property type="entry name" value="endopeptidase domain like (from Nostoc punctiforme)"/>
    <property type="match status" value="1"/>
</dbReference>
<dbReference type="GO" id="GO:0004623">
    <property type="term" value="F:phospholipase A2 activity"/>
    <property type="evidence" value="ECO:0007669"/>
    <property type="project" value="TreeGrafter"/>
</dbReference>
<dbReference type="GO" id="GO:0008970">
    <property type="term" value="F:phospholipase A1 activity"/>
    <property type="evidence" value="ECO:0007669"/>
    <property type="project" value="TreeGrafter"/>
</dbReference>
<keyword evidence="1" id="KW-0808">Transferase</keyword>
<dbReference type="PANTHER" id="PTHR13943:SF77">
    <property type="entry name" value="LRAT DOMAIN-CONTAINING PROTEIN"/>
    <property type="match status" value="1"/>
</dbReference>
<dbReference type="PANTHER" id="PTHR13943">
    <property type="entry name" value="HRAS-LIKE SUPPRESSOR - RELATED"/>
    <property type="match status" value="1"/>
</dbReference>
<evidence type="ECO:0000256" key="2">
    <source>
        <dbReference type="ARBA" id="ARBA00022801"/>
    </source>
</evidence>
<organism evidence="5">
    <name type="scientific">bacterium 19NY03SH02</name>
    <dbReference type="NCBI Taxonomy" id="2920631"/>
    <lineage>
        <taxon>Bacteria</taxon>
    </lineage>
</organism>
<proteinExistence type="predicted"/>
<evidence type="ECO:0000313" key="5">
    <source>
        <dbReference type="EMBL" id="XAG82167.1"/>
    </source>
</evidence>
<dbReference type="InterPro" id="IPR051496">
    <property type="entry name" value="H-rev107_PLA/AT"/>
</dbReference>
<keyword evidence="5" id="KW-0012">Acyltransferase</keyword>
<evidence type="ECO:0000259" key="4">
    <source>
        <dbReference type="PROSITE" id="PS51934"/>
    </source>
</evidence>
<keyword evidence="3" id="KW-0443">Lipid metabolism</keyword>
<dbReference type="PROSITE" id="PS51934">
    <property type="entry name" value="LRAT"/>
    <property type="match status" value="1"/>
</dbReference>
<evidence type="ECO:0000256" key="1">
    <source>
        <dbReference type="ARBA" id="ARBA00022679"/>
    </source>
</evidence>
<dbReference type="GO" id="GO:0016410">
    <property type="term" value="F:N-acyltransferase activity"/>
    <property type="evidence" value="ECO:0007669"/>
    <property type="project" value="TreeGrafter"/>
</dbReference>
<sequence length="241" mass="25684">MKKFKAGDHLVTNIDPLGLTEHHGLCVGHDQVIHQRKDGFVEQLSLSEFSGGAKVRRKAIAYDRDGAVKRAESQLGCRPYDLLSNNCEHFVNWCIDETETSNQVSNNLHFTAQVTARAGLLGNAAQRAAQGSLANIALASTAAKAVGEYTGLPDAVNRAIGTPGDLVAKPLETFINGTCETLSTSSGHLRAGNYGEAATSFAKGSLETAVDCTIVKPLEVTGDGIVAIVDIGKDIWSWLRH</sequence>
<reference evidence="5" key="1">
    <citation type="submission" date="2022-03" db="EMBL/GenBank/DDBJ databases">
        <title>Sea Food Isolates.</title>
        <authorList>
            <person name="Li c."/>
        </authorList>
    </citation>
    <scope>NUCLEOTIDE SEQUENCE</scope>
    <source>
        <strain evidence="5">19NY03SH02</strain>
    </source>
</reference>